<dbReference type="InterPro" id="IPR052533">
    <property type="entry name" value="WalJ/YycJ-like"/>
</dbReference>
<dbReference type="PANTHER" id="PTHR47619:SF1">
    <property type="entry name" value="EXODEOXYRIBONUCLEASE WALJ"/>
    <property type="match status" value="1"/>
</dbReference>
<dbReference type="PANTHER" id="PTHR47619">
    <property type="entry name" value="METALLO-HYDROLASE YYCJ-RELATED"/>
    <property type="match status" value="1"/>
</dbReference>
<feature type="domain" description="Metallo-beta-lactamase" evidence="1">
    <location>
        <begin position="12"/>
        <end position="176"/>
    </location>
</feature>
<evidence type="ECO:0000313" key="3">
    <source>
        <dbReference type="Proteomes" id="UP001056201"/>
    </source>
</evidence>
<dbReference type="EMBL" id="CP097636">
    <property type="protein sequence ID" value="URI11103.1"/>
    <property type="molecule type" value="Genomic_DNA"/>
</dbReference>
<dbReference type="SUPFAM" id="SSF56281">
    <property type="entry name" value="Metallo-hydrolase/oxidoreductase"/>
    <property type="match status" value="1"/>
</dbReference>
<dbReference type="Proteomes" id="UP001056201">
    <property type="component" value="Chromosome 2"/>
</dbReference>
<organism evidence="2 3">
    <name type="scientific">Aquincola tertiaricarbonis</name>
    <dbReference type="NCBI Taxonomy" id="391953"/>
    <lineage>
        <taxon>Bacteria</taxon>
        <taxon>Pseudomonadati</taxon>
        <taxon>Pseudomonadota</taxon>
        <taxon>Betaproteobacteria</taxon>
        <taxon>Burkholderiales</taxon>
        <taxon>Sphaerotilaceae</taxon>
        <taxon>Aquincola</taxon>
    </lineage>
</organism>
<dbReference type="InterPro" id="IPR036866">
    <property type="entry name" value="RibonucZ/Hydroxyglut_hydro"/>
</dbReference>
<keyword evidence="3" id="KW-1185">Reference proteome</keyword>
<accession>A0ABY4SH41</accession>
<gene>
    <name evidence="2" type="ORF">MW290_19235</name>
</gene>
<evidence type="ECO:0000313" key="2">
    <source>
        <dbReference type="EMBL" id="URI11103.1"/>
    </source>
</evidence>
<evidence type="ECO:0000259" key="1">
    <source>
        <dbReference type="SMART" id="SM00849"/>
    </source>
</evidence>
<protein>
    <submittedName>
        <fullName evidence="2">MBL fold metallo-hydrolase</fullName>
    </submittedName>
</protein>
<sequence>MLRFRSLGSGSTGNGTLIESTRNGRTTRLLVDCGFSLRELTRRLAPAGLTPSMLDAVFITHEHSDHVGCALQLGRRHGVPVWASLGTWQAMDRKPAPLRAVGAELVRHVALDGVPIELGGLQVTPFGVPHDAAEPLQLRCTDGVARLGVLTDLGEPTEAVMGHLSDCHALLLECNHDAQMLADGPYPFFLKRRVGGVRGHLANTQSATILDRCRHTGLRHVVAAHLSQQNNTPELAAAALSGVLGCSATEIIVADALQGSPWLDAG</sequence>
<dbReference type="InterPro" id="IPR001279">
    <property type="entry name" value="Metallo-B-lactamas"/>
</dbReference>
<dbReference type="Gene3D" id="3.60.15.10">
    <property type="entry name" value="Ribonuclease Z/Hydroxyacylglutathione hydrolase-like"/>
    <property type="match status" value="1"/>
</dbReference>
<dbReference type="RefSeq" id="WP_250199302.1">
    <property type="nucleotide sequence ID" value="NZ_CP097636.1"/>
</dbReference>
<name>A0ABY4SH41_AQUTE</name>
<dbReference type="Pfam" id="PF12706">
    <property type="entry name" value="Lactamase_B_2"/>
    <property type="match status" value="1"/>
</dbReference>
<proteinExistence type="predicted"/>
<dbReference type="SMART" id="SM00849">
    <property type="entry name" value="Lactamase_B"/>
    <property type="match status" value="1"/>
</dbReference>
<reference evidence="2" key="1">
    <citation type="submission" date="2022-05" db="EMBL/GenBank/DDBJ databases">
        <title>An RpoN-dependent PEP-CTERM gene is involved in floc formation of an Aquincola tertiaricarbonis strain.</title>
        <authorList>
            <person name="Qiu D."/>
            <person name="Xia M."/>
        </authorList>
    </citation>
    <scope>NUCLEOTIDE SEQUENCE</scope>
    <source>
        <strain evidence="2">RN12</strain>
    </source>
</reference>